<organism evidence="3 4">
    <name type="scientific">Kineococcus gynurae</name>
    <dbReference type="NCBI Taxonomy" id="452979"/>
    <lineage>
        <taxon>Bacteria</taxon>
        <taxon>Bacillati</taxon>
        <taxon>Actinomycetota</taxon>
        <taxon>Actinomycetes</taxon>
        <taxon>Kineosporiales</taxon>
        <taxon>Kineosporiaceae</taxon>
        <taxon>Kineococcus</taxon>
    </lineage>
</organism>
<evidence type="ECO:0000313" key="3">
    <source>
        <dbReference type="EMBL" id="MFB9375710.1"/>
    </source>
</evidence>
<gene>
    <name evidence="3" type="ORF">ACFFVI_01895</name>
</gene>
<evidence type="ECO:0000256" key="1">
    <source>
        <dbReference type="SAM" id="MobiDB-lite"/>
    </source>
</evidence>
<feature type="region of interest" description="Disordered" evidence="1">
    <location>
        <begin position="1"/>
        <end position="29"/>
    </location>
</feature>
<dbReference type="PANTHER" id="PTHR32309">
    <property type="entry name" value="TYROSINE-PROTEIN KINASE"/>
    <property type="match status" value="1"/>
</dbReference>
<dbReference type="RefSeq" id="WP_380140048.1">
    <property type="nucleotide sequence ID" value="NZ_JBHLUI010000012.1"/>
</dbReference>
<proteinExistence type="predicted"/>
<protein>
    <recommendedName>
        <fullName evidence="5">Capsular polysaccharide biosynthesis protein</fullName>
    </recommendedName>
</protein>
<accession>A0ABV5LNN6</accession>
<name>A0ABV5LNN6_9ACTN</name>
<keyword evidence="4" id="KW-1185">Reference proteome</keyword>
<sequence length="226" mass="22826">MSEVTSPADRPRAAALGRHSSPGEPGRAPRSFLRSTAGLMALVMVVAVVGGLLITLVLPKTYTTEAQVLLRPRVSSAEVTVTQVATMIGEQSATYAALVGTPTVLDPAIAASGADTDSATLQDEVTSTVVPNTNLIEIDASAADAQAAAQLTKAIADSLVTQIGEQSQVAGEPLVEGVVVEEPLVPTAPSSPSLPLNLAISLAIGLAVCGGIVAVRAAPRRSQSSS</sequence>
<dbReference type="Proteomes" id="UP001589748">
    <property type="component" value="Unassembled WGS sequence"/>
</dbReference>
<evidence type="ECO:0008006" key="5">
    <source>
        <dbReference type="Google" id="ProtNLM"/>
    </source>
</evidence>
<dbReference type="PANTHER" id="PTHR32309:SF31">
    <property type="entry name" value="CAPSULAR EXOPOLYSACCHARIDE FAMILY"/>
    <property type="match status" value="1"/>
</dbReference>
<keyword evidence="2" id="KW-0472">Membrane</keyword>
<comment type="caution">
    <text evidence="3">The sequence shown here is derived from an EMBL/GenBank/DDBJ whole genome shotgun (WGS) entry which is preliminary data.</text>
</comment>
<dbReference type="InterPro" id="IPR050445">
    <property type="entry name" value="Bact_polysacc_biosynth/exp"/>
</dbReference>
<keyword evidence="2" id="KW-0812">Transmembrane</keyword>
<dbReference type="EMBL" id="JBHMDM010000001">
    <property type="protein sequence ID" value="MFB9375710.1"/>
    <property type="molecule type" value="Genomic_DNA"/>
</dbReference>
<keyword evidence="2" id="KW-1133">Transmembrane helix</keyword>
<feature type="transmembrane region" description="Helical" evidence="2">
    <location>
        <begin position="37"/>
        <end position="58"/>
    </location>
</feature>
<evidence type="ECO:0000313" key="4">
    <source>
        <dbReference type="Proteomes" id="UP001589748"/>
    </source>
</evidence>
<feature type="transmembrane region" description="Helical" evidence="2">
    <location>
        <begin position="198"/>
        <end position="218"/>
    </location>
</feature>
<evidence type="ECO:0000256" key="2">
    <source>
        <dbReference type="SAM" id="Phobius"/>
    </source>
</evidence>
<reference evidence="3 4" key="1">
    <citation type="submission" date="2024-09" db="EMBL/GenBank/DDBJ databases">
        <authorList>
            <person name="Sun Q."/>
            <person name="Mori K."/>
        </authorList>
    </citation>
    <scope>NUCLEOTIDE SEQUENCE [LARGE SCALE GENOMIC DNA]</scope>
    <source>
        <strain evidence="3 4">TISTR 1856</strain>
    </source>
</reference>